<dbReference type="OrthoDB" id="9799096at2"/>
<evidence type="ECO:0000313" key="3">
    <source>
        <dbReference type="Proteomes" id="UP000063234"/>
    </source>
</evidence>
<dbReference type="EMBL" id="AP013035">
    <property type="protein sequence ID" value="BAT71995.1"/>
    <property type="molecule type" value="Genomic_DNA"/>
</dbReference>
<evidence type="ECO:0000313" key="2">
    <source>
        <dbReference type="EMBL" id="BAT71995.1"/>
    </source>
</evidence>
<name>A0A0S3QUK5_THET7</name>
<dbReference type="KEGG" id="ttk:TST_1204"/>
<dbReference type="AlphaFoldDB" id="A0A0S3QUK5"/>
<sequence length="188" mass="21865">MIVDYVLEKFPKVVSLKDGIEVTIRPLESKDYPLLLAYFLNELNEEDVALLKDDVKNPETIKNWCENINYERIFPLIAIHNESIMSSATLHMRNFGWAKYVGKVRITVSKRYRRKGLAHVMLKEIENIAREMLLERLWADIVLEAQDPATIVFEKAGYSKRATLKRIAIDNEGKVYDVAIYIKKLVSY</sequence>
<proteinExistence type="predicted"/>
<keyword evidence="3" id="KW-1185">Reference proteome</keyword>
<organism evidence="2 3">
    <name type="scientific">Thermosulfidibacter takaii (strain DSM 17441 / JCM 13301 / NBRC 103674 / ABI70S6)</name>
    <dbReference type="NCBI Taxonomy" id="1298851"/>
    <lineage>
        <taxon>Bacteria</taxon>
        <taxon>Pseudomonadati</taxon>
        <taxon>Thermosulfidibacterota</taxon>
        <taxon>Thermosulfidibacteria</taxon>
        <taxon>Thermosulfidibacterales</taxon>
        <taxon>Thermosulfidibacteraceae</taxon>
    </lineage>
</organism>
<accession>A0A0S3QUK5</accession>
<dbReference type="Gene3D" id="3.40.630.30">
    <property type="match status" value="1"/>
</dbReference>
<dbReference type="GO" id="GO:0016747">
    <property type="term" value="F:acyltransferase activity, transferring groups other than amino-acyl groups"/>
    <property type="evidence" value="ECO:0007669"/>
    <property type="project" value="InterPro"/>
</dbReference>
<evidence type="ECO:0000259" key="1">
    <source>
        <dbReference type="PROSITE" id="PS51186"/>
    </source>
</evidence>
<dbReference type="CDD" id="cd04301">
    <property type="entry name" value="NAT_SF"/>
    <property type="match status" value="1"/>
</dbReference>
<dbReference type="Pfam" id="PF00583">
    <property type="entry name" value="Acetyltransf_1"/>
    <property type="match status" value="1"/>
</dbReference>
<reference evidence="3" key="1">
    <citation type="journal article" date="2018" name="Science">
        <title>A primordial and reversible TCA cycle in a facultatively chemolithoautotrophic thermophile.</title>
        <authorList>
            <person name="Nunoura T."/>
            <person name="Chikaraishi Y."/>
            <person name="Izaki R."/>
            <person name="Suwa T."/>
            <person name="Sato T."/>
            <person name="Harada T."/>
            <person name="Mori K."/>
            <person name="Kato Y."/>
            <person name="Miyazaki M."/>
            <person name="Shimamura S."/>
            <person name="Yanagawa K."/>
            <person name="Shuto A."/>
            <person name="Ohkouchi N."/>
            <person name="Fujita N."/>
            <person name="Takaki Y."/>
            <person name="Atomi H."/>
            <person name="Takai K."/>
        </authorList>
    </citation>
    <scope>NUCLEOTIDE SEQUENCE [LARGE SCALE GENOMIC DNA]</scope>
    <source>
        <strain evidence="3">DSM 17441 / JCM 13301 / NBRC 103674 / ABI70S6</strain>
    </source>
</reference>
<dbReference type="InterPro" id="IPR016181">
    <property type="entry name" value="Acyl_CoA_acyltransferase"/>
</dbReference>
<dbReference type="PROSITE" id="PS51186">
    <property type="entry name" value="GNAT"/>
    <property type="match status" value="1"/>
</dbReference>
<protein>
    <submittedName>
        <fullName evidence="2">N-acetyltransferase GCN5</fullName>
    </submittedName>
</protein>
<feature type="domain" description="N-acetyltransferase" evidence="1">
    <location>
        <begin position="22"/>
        <end position="187"/>
    </location>
</feature>
<dbReference type="Proteomes" id="UP000063234">
    <property type="component" value="Chromosome"/>
</dbReference>
<gene>
    <name evidence="2" type="ORF">TST_1204</name>
</gene>
<dbReference type="SUPFAM" id="SSF55729">
    <property type="entry name" value="Acyl-CoA N-acyltransferases (Nat)"/>
    <property type="match status" value="1"/>
</dbReference>
<dbReference type="RefSeq" id="WP_068549983.1">
    <property type="nucleotide sequence ID" value="NZ_AP013035.1"/>
</dbReference>
<dbReference type="InterPro" id="IPR000182">
    <property type="entry name" value="GNAT_dom"/>
</dbReference>
<keyword evidence="2" id="KW-0808">Transferase</keyword>